<keyword evidence="6" id="KW-0235">DNA replication</keyword>
<dbReference type="Gene3D" id="1.10.150.870">
    <property type="match status" value="1"/>
</dbReference>
<dbReference type="InterPro" id="IPR004805">
    <property type="entry name" value="DnaE2/DnaE/PolC"/>
</dbReference>
<evidence type="ECO:0000256" key="5">
    <source>
        <dbReference type="ARBA" id="ARBA00022695"/>
    </source>
</evidence>
<dbReference type="NCBIfam" id="TIGR00594">
    <property type="entry name" value="polc"/>
    <property type="match status" value="1"/>
</dbReference>
<dbReference type="NCBIfam" id="NF004226">
    <property type="entry name" value="PRK05673.1"/>
    <property type="match status" value="1"/>
</dbReference>
<name>A0ABT6DI72_9BACT</name>
<dbReference type="Gene3D" id="1.10.10.1600">
    <property type="entry name" value="Bacterial DNA polymerase III alpha subunit, thumb domain"/>
    <property type="match status" value="1"/>
</dbReference>
<dbReference type="InterPro" id="IPR011708">
    <property type="entry name" value="DNA_pol3_alpha_NTPase_dom"/>
</dbReference>
<sequence length="1180" mass="132128">MSFVHLHVHSEYSLLEAACRVKAIAKKAAAMQMPAVALTDNGNMFGAVEFYFACKDAGVKPLIGLDAYMAPGSRHEKKQDRDQVAAGPRRLVLLAQNTTGYQNLCKLSTIGYQEGFYWKPRIDYEVLKEYSSDLICLTGGLRGEVADAFLREGPEAALNKIRQLKEIFGDRLYLEICRTGVPEWDRINPFLLEASKSLDVPVVASNDVHYMTQDDQIAQEVLICIGTNKTLSDESRFRLGTDEFYFKKPEQMIELFADIPEAIANTLVIADRCDVKFKIKDDKGKPIYHLPTFPTENGETLTDAIARKAKEGLLVRFEEAQLRGETVPEEKKPEYFDRLSFELGIIDRMGFNGYFLIVQDFIGWAKDNDIPVGPGRGSGAGSLVAYSLRITDLDPIPNFLLFERFLNPERISMPDFDIDFCQDRRQEVIRYVTQKYGQESVSQIITYGKLQTRAALKDVGRVLGMLFAEVDAVTKLIPDKLGVSLKESLEMEPRLTEMMEMNPTVATLIDLAQRVEGMVRNAGIHAAGVIIGDGQLVKHAPLYKGADGEQVVQYDMKHAEKIGLIKFDFLGLKTLTHINIALKLIKKNRGKVITTKMIPMNDVATFEMMSRGDTAGVFQFEGEGITDATRKIRPSSFADITAITSLYRPGPMANIPEFTDRKHGKSPVEYLLEDTKEVLSETYGIMVYQEQVMGIASRIAGYSLGEADMLRRAMGKKIKEEMDQHRERFMKGAVEKGHDKAKSSDLFDLMYKFADYGFNKSHAAAYSVVTLQTAWLKCHYPAEFFAALLSTELSDTEKIVKYSKDAGAKRGLTVKPPHVNFSDYLFDAHGDEIYFGLGGIKGVGQNAVEAIVEARNSLPDKKFSSLDEFFNTIDLRRVNKKVIECLIKAGAFEGFGAHRAQIMGGYQKFLDRAQGLQKDRELGQSSLFDLGPSAETIVKLEDCKPWTRTAALAYEKEVLGFYLSDHPLKGFDTLSEIWTTCKVIDLPKQMPPPGSPEAEAMKAAKKDWKNRDAAKKRVLVAGLITDLRELITKKGTRMAFGKIEDLTGAVELVIFPDAFSKNEMQLRDERPVLIGGGLEVEEGVAKIMVDSVAPMEDILKKTKRMVFRLDKVPHEDYHRLQALMKDHPGPTAVSIEIDVPEVSRRVMMDIVEGSGVSVNNEFFEGVHSLFGRTDFIELRS</sequence>
<dbReference type="EC" id="2.7.7.7" evidence="2"/>
<evidence type="ECO:0000256" key="4">
    <source>
        <dbReference type="ARBA" id="ARBA00022679"/>
    </source>
</evidence>
<dbReference type="Pfam" id="PF01336">
    <property type="entry name" value="tRNA_anti-codon"/>
    <property type="match status" value="1"/>
</dbReference>
<reference evidence="10" key="1">
    <citation type="submission" date="2022-08" db="EMBL/GenBank/DDBJ databases">
        <title>Novel Bdellovibrio Species Isolated from Svalbard: Designation Bdellovibrio svalbardensis.</title>
        <authorList>
            <person name="Mitchell R.J."/>
            <person name="Choi S.Y."/>
        </authorList>
    </citation>
    <scope>NUCLEOTIDE SEQUENCE</scope>
    <source>
        <strain evidence="10">PAP01</strain>
    </source>
</reference>
<evidence type="ECO:0000256" key="7">
    <source>
        <dbReference type="ARBA" id="ARBA00022932"/>
    </source>
</evidence>
<proteinExistence type="predicted"/>
<dbReference type="Pfam" id="PF17657">
    <property type="entry name" value="DNA_pol3_finger"/>
    <property type="match status" value="1"/>
</dbReference>
<evidence type="ECO:0000313" key="11">
    <source>
        <dbReference type="Proteomes" id="UP001152321"/>
    </source>
</evidence>
<dbReference type="InterPro" id="IPR029460">
    <property type="entry name" value="DNAPol_HHH"/>
</dbReference>
<keyword evidence="11" id="KW-1185">Reference proteome</keyword>
<evidence type="ECO:0000256" key="2">
    <source>
        <dbReference type="ARBA" id="ARBA00012417"/>
    </source>
</evidence>
<dbReference type="Gene3D" id="3.20.20.140">
    <property type="entry name" value="Metal-dependent hydrolases"/>
    <property type="match status" value="1"/>
</dbReference>
<gene>
    <name evidence="10" type="primary">dnaE</name>
    <name evidence="10" type="ORF">NWE73_09275</name>
</gene>
<comment type="caution">
    <text evidence="10">The sequence shown here is derived from an EMBL/GenBank/DDBJ whole genome shotgun (WGS) entry which is preliminary data.</text>
</comment>
<dbReference type="InterPro" id="IPR040982">
    <property type="entry name" value="DNA_pol3_finger"/>
</dbReference>
<evidence type="ECO:0000256" key="8">
    <source>
        <dbReference type="ARBA" id="ARBA00049244"/>
    </source>
</evidence>
<evidence type="ECO:0000256" key="1">
    <source>
        <dbReference type="ARBA" id="ARBA00004496"/>
    </source>
</evidence>
<dbReference type="NCBIfam" id="NF005298">
    <property type="entry name" value="PRK06826.1"/>
    <property type="match status" value="1"/>
</dbReference>
<dbReference type="SUPFAM" id="SSF89550">
    <property type="entry name" value="PHP domain-like"/>
    <property type="match status" value="1"/>
</dbReference>
<dbReference type="Pfam" id="PF02811">
    <property type="entry name" value="PHP"/>
    <property type="match status" value="1"/>
</dbReference>
<comment type="catalytic activity">
    <reaction evidence="8">
        <text>DNA(n) + a 2'-deoxyribonucleoside 5'-triphosphate = DNA(n+1) + diphosphate</text>
        <dbReference type="Rhea" id="RHEA:22508"/>
        <dbReference type="Rhea" id="RHEA-COMP:17339"/>
        <dbReference type="Rhea" id="RHEA-COMP:17340"/>
        <dbReference type="ChEBI" id="CHEBI:33019"/>
        <dbReference type="ChEBI" id="CHEBI:61560"/>
        <dbReference type="ChEBI" id="CHEBI:173112"/>
        <dbReference type="EC" id="2.7.7.7"/>
    </reaction>
</comment>
<dbReference type="GO" id="GO:0003887">
    <property type="term" value="F:DNA-directed DNA polymerase activity"/>
    <property type="evidence" value="ECO:0007669"/>
    <property type="project" value="UniProtKB-EC"/>
</dbReference>
<evidence type="ECO:0000313" key="10">
    <source>
        <dbReference type="EMBL" id="MDG0816554.1"/>
    </source>
</evidence>
<dbReference type="CDD" id="cd12113">
    <property type="entry name" value="PHP_PolIIIA_DnaE3"/>
    <property type="match status" value="1"/>
</dbReference>
<dbReference type="PANTHER" id="PTHR32294:SF0">
    <property type="entry name" value="DNA POLYMERASE III SUBUNIT ALPHA"/>
    <property type="match status" value="1"/>
</dbReference>
<dbReference type="Proteomes" id="UP001152321">
    <property type="component" value="Unassembled WGS sequence"/>
</dbReference>
<evidence type="ECO:0000259" key="9">
    <source>
        <dbReference type="SMART" id="SM00481"/>
    </source>
</evidence>
<dbReference type="InterPro" id="IPR041931">
    <property type="entry name" value="DNA_pol3_alpha_thumb_dom"/>
</dbReference>
<keyword evidence="7" id="KW-0239">DNA-directed DNA polymerase</keyword>
<dbReference type="RefSeq" id="WP_277578032.1">
    <property type="nucleotide sequence ID" value="NZ_JANRMI010000002.1"/>
</dbReference>
<comment type="subcellular location">
    <subcellularLocation>
        <location evidence="1">Cytoplasm</location>
    </subcellularLocation>
</comment>
<protein>
    <recommendedName>
        <fullName evidence="3">DNA polymerase III subunit alpha</fullName>
        <ecNumber evidence="2">2.7.7.7</ecNumber>
    </recommendedName>
</protein>
<keyword evidence="5 10" id="KW-0548">Nucleotidyltransferase</keyword>
<dbReference type="SMART" id="SM00481">
    <property type="entry name" value="POLIIIAc"/>
    <property type="match status" value="1"/>
</dbReference>
<evidence type="ECO:0000256" key="3">
    <source>
        <dbReference type="ARBA" id="ARBA00019114"/>
    </source>
</evidence>
<dbReference type="InterPro" id="IPR004013">
    <property type="entry name" value="PHP_dom"/>
</dbReference>
<evidence type="ECO:0000256" key="6">
    <source>
        <dbReference type="ARBA" id="ARBA00022705"/>
    </source>
</evidence>
<feature type="domain" description="Polymerase/histidinol phosphatase N-terminal" evidence="9">
    <location>
        <begin position="4"/>
        <end position="71"/>
    </location>
</feature>
<dbReference type="InterPro" id="IPR016195">
    <property type="entry name" value="Pol/histidinol_Pase-like"/>
</dbReference>
<dbReference type="InterPro" id="IPR004365">
    <property type="entry name" value="NA-bd_OB_tRNA"/>
</dbReference>
<keyword evidence="4 10" id="KW-0808">Transferase</keyword>
<dbReference type="CDD" id="cd04485">
    <property type="entry name" value="DnaE_OBF"/>
    <property type="match status" value="1"/>
</dbReference>
<dbReference type="InterPro" id="IPR003141">
    <property type="entry name" value="Pol/His_phosphatase_N"/>
</dbReference>
<organism evidence="10 11">
    <name type="scientific">Bdellovibrio svalbardensis</name>
    <dbReference type="NCBI Taxonomy" id="2972972"/>
    <lineage>
        <taxon>Bacteria</taxon>
        <taxon>Pseudomonadati</taxon>
        <taxon>Bdellovibrionota</taxon>
        <taxon>Bdellovibrionia</taxon>
        <taxon>Bdellovibrionales</taxon>
        <taxon>Pseudobdellovibrionaceae</taxon>
        <taxon>Bdellovibrio</taxon>
    </lineage>
</organism>
<accession>A0ABT6DI72</accession>
<dbReference type="PANTHER" id="PTHR32294">
    <property type="entry name" value="DNA POLYMERASE III SUBUNIT ALPHA"/>
    <property type="match status" value="1"/>
</dbReference>
<dbReference type="EMBL" id="JANRMI010000002">
    <property type="protein sequence ID" value="MDG0816554.1"/>
    <property type="molecule type" value="Genomic_DNA"/>
</dbReference>
<dbReference type="Pfam" id="PF14579">
    <property type="entry name" value="HHH_6"/>
    <property type="match status" value="1"/>
</dbReference>
<dbReference type="Pfam" id="PF07733">
    <property type="entry name" value="DNA_pol3_alpha"/>
    <property type="match status" value="1"/>
</dbReference>